<dbReference type="InterPro" id="IPR029402">
    <property type="entry name" value="TGT_C2"/>
</dbReference>
<sequence>MFNLSKPMKAQREDLEYLRNIATYQFSYEISSCLFPQDSSFLIQKSLTTNRIRFILTEDKKLYLVLRAQDNLFSLTELSGAVIKSCSTPPTFRFVIRNDVANFIREGRNVFCKFVVNADKNIRAGDEVLIVDENDNLLGVGRAKVSGEEVKQYKRGLAVIVKRGIKNVDQDSFEGN</sequence>
<proteinExistence type="predicted"/>
<dbReference type="Pfam" id="PF01472">
    <property type="entry name" value="PUA"/>
    <property type="match status" value="1"/>
</dbReference>
<dbReference type="InterPro" id="IPR002478">
    <property type="entry name" value="PUA"/>
</dbReference>
<dbReference type="KEGG" id="sjv:SJAV_13090"/>
<dbReference type="CDD" id="cd21149">
    <property type="entry name" value="PUA_archaeosine_TGT"/>
    <property type="match status" value="1"/>
</dbReference>
<dbReference type="InterPro" id="IPR036974">
    <property type="entry name" value="PUA_sf"/>
</dbReference>
<dbReference type="NCBIfam" id="TIGR00451">
    <property type="entry name" value="unchar_dom_2"/>
    <property type="match status" value="1"/>
</dbReference>
<dbReference type="Gene3D" id="2.30.130.10">
    <property type="entry name" value="PUA domain"/>
    <property type="match status" value="1"/>
</dbReference>
<dbReference type="InterPro" id="IPR015947">
    <property type="entry name" value="PUA-like_sf"/>
</dbReference>
<dbReference type="InterPro" id="IPR038250">
    <property type="entry name" value="TGT_C2_sf"/>
</dbReference>
<gene>
    <name evidence="2" type="ORF">SJAV_13090</name>
</gene>
<organism evidence="2">
    <name type="scientific">Sulfurisphaera javensis</name>
    <dbReference type="NCBI Taxonomy" id="2049879"/>
    <lineage>
        <taxon>Archaea</taxon>
        <taxon>Thermoproteota</taxon>
        <taxon>Thermoprotei</taxon>
        <taxon>Sulfolobales</taxon>
        <taxon>Sulfolobaceae</taxon>
        <taxon>Sulfurisphaera</taxon>
    </lineage>
</organism>
<dbReference type="Pfam" id="PF14810">
    <property type="entry name" value="TGT_C2"/>
    <property type="match status" value="1"/>
</dbReference>
<dbReference type="GO" id="GO:0003723">
    <property type="term" value="F:RNA binding"/>
    <property type="evidence" value="ECO:0007669"/>
    <property type="project" value="InterPro"/>
</dbReference>
<reference evidence="2" key="1">
    <citation type="submission" date="2024-03" db="EMBL/GenBank/DDBJ databases">
        <title>Complete genome sequence of Sulfurisphaera javensis strain KD-1.</title>
        <authorList>
            <person name="Sakai H."/>
            <person name="Nur N."/>
            <person name="Suwanto A."/>
            <person name="Kurosawa N."/>
        </authorList>
    </citation>
    <scope>NUCLEOTIDE SEQUENCE</scope>
    <source>
        <strain evidence="2">KD-1</strain>
    </source>
</reference>
<accession>A0AAT9GRG0</accession>
<dbReference type="SUPFAM" id="SSF88802">
    <property type="entry name" value="Pre-PUA domain"/>
    <property type="match status" value="1"/>
</dbReference>
<dbReference type="AlphaFoldDB" id="A0AAT9GRG0"/>
<dbReference type="SMART" id="SM00359">
    <property type="entry name" value="PUA"/>
    <property type="match status" value="1"/>
</dbReference>
<evidence type="ECO:0000259" key="1">
    <source>
        <dbReference type="SMART" id="SM00359"/>
    </source>
</evidence>
<dbReference type="InterPro" id="IPR004521">
    <property type="entry name" value="Uncharacterised_CHP00451"/>
</dbReference>
<dbReference type="EMBL" id="AP031322">
    <property type="protein sequence ID" value="BFH73365.1"/>
    <property type="molecule type" value="Genomic_DNA"/>
</dbReference>
<name>A0AAT9GRG0_9CREN</name>
<dbReference type="PROSITE" id="PS50890">
    <property type="entry name" value="PUA"/>
    <property type="match status" value="1"/>
</dbReference>
<protein>
    <recommendedName>
        <fullName evidence="1">PUA domain-containing protein</fullName>
    </recommendedName>
</protein>
<dbReference type="Gene3D" id="3.10.450.90">
    <property type="entry name" value="ArcTGT, C2 domain"/>
    <property type="match status" value="1"/>
</dbReference>
<dbReference type="SUPFAM" id="SSF88697">
    <property type="entry name" value="PUA domain-like"/>
    <property type="match status" value="1"/>
</dbReference>
<evidence type="ECO:0000313" key="2">
    <source>
        <dbReference type="EMBL" id="BFH73365.1"/>
    </source>
</evidence>
<feature type="domain" description="PUA" evidence="1">
    <location>
        <begin position="92"/>
        <end position="166"/>
    </location>
</feature>